<dbReference type="Proteomes" id="UP000886845">
    <property type="component" value="Unassembled WGS sequence"/>
</dbReference>
<evidence type="ECO:0000259" key="1">
    <source>
        <dbReference type="Pfam" id="PF01364"/>
    </source>
</evidence>
<name>A0A9D1T2Z2_9BACT</name>
<feature type="non-terminal residue" evidence="2">
    <location>
        <position position="1"/>
    </location>
</feature>
<sequence>LTDGTRLSALHPITVTDSLTVSGTVTIDEPRSGVFLRGNANTTIATSAFTAPSGFTVKKVGNDYRLVATSVTEPVWYADGVRVEAKPGDAAPENSILVLTTTDRKESGLWEGYAAFRSSPAGGGWNVCVAANGSITEGDATGYIQSAGCKYVLIGASAAEIPALADATDRLAGFHVGRLPLRESIRMGTVEDVGSLGQDGKQVYVNRSDAELIEAYVAKLAKAGDTHARGKLSLLGGGYGVPDQYSNDTDFTQWDGLPSIEDPEAWTKPTSRGLTVYALRDRYRLFKTAEPAVFPDLTLYDDVTIPLGIAPNGLSYGRGIIGKTDGALLWVEDRGRRNRLSTICVNGTGNGTVTAEAIPGLYALAVTPSGQSGDFSQADSPSVGEMLVLNPQGGALAAILPTGSYKPTIGTDGIPSGTEHTLCGAVAEALIKDPTLTVGEALTLTLTLEANPGASTSLTLLGDPTVRVMAWPEPKPRLPEGEEDVQLAEETLNTLRAAAEAGGLFKDYEVTVTGLDGAARPVAELDDALACFEGLEPTVEEGKVVVAYDFGVTGLRVEGKEVVVTLSVRGKAGQGLTFAEGNAYAIAPQSLDGTQALAEPPAVTPSTPTADGTVELRFTLPEASDTFLFRARVSPR</sequence>
<dbReference type="GO" id="GO:0008234">
    <property type="term" value="F:cysteine-type peptidase activity"/>
    <property type="evidence" value="ECO:0007669"/>
    <property type="project" value="InterPro"/>
</dbReference>
<dbReference type="InterPro" id="IPR001769">
    <property type="entry name" value="Gingipain"/>
</dbReference>
<reference evidence="2" key="1">
    <citation type="submission" date="2020-10" db="EMBL/GenBank/DDBJ databases">
        <authorList>
            <person name="Gilroy R."/>
        </authorList>
    </citation>
    <scope>NUCLEOTIDE SEQUENCE</scope>
    <source>
        <strain evidence="2">35461</strain>
    </source>
</reference>
<evidence type="ECO:0000313" key="2">
    <source>
        <dbReference type="EMBL" id="HIV09506.1"/>
    </source>
</evidence>
<gene>
    <name evidence="2" type="ORF">IAC79_05280</name>
</gene>
<evidence type="ECO:0000313" key="3">
    <source>
        <dbReference type="Proteomes" id="UP000886845"/>
    </source>
</evidence>
<dbReference type="Gene3D" id="3.40.50.1460">
    <property type="match status" value="1"/>
</dbReference>
<dbReference type="GO" id="GO:0006508">
    <property type="term" value="P:proteolysis"/>
    <property type="evidence" value="ECO:0007669"/>
    <property type="project" value="InterPro"/>
</dbReference>
<dbReference type="EMBL" id="DVOR01000169">
    <property type="protein sequence ID" value="HIV09506.1"/>
    <property type="molecule type" value="Genomic_DNA"/>
</dbReference>
<dbReference type="Pfam" id="PF01364">
    <property type="entry name" value="Peptidase_C25"/>
    <property type="match status" value="1"/>
</dbReference>
<accession>A0A9D1T2Z2</accession>
<protein>
    <recommendedName>
        <fullName evidence="1">Gingipain domain-containing protein</fullName>
    </recommendedName>
</protein>
<dbReference type="AlphaFoldDB" id="A0A9D1T2Z2"/>
<feature type="domain" description="Gingipain" evidence="1">
    <location>
        <begin position="361"/>
        <end position="468"/>
    </location>
</feature>
<reference evidence="2" key="2">
    <citation type="journal article" date="2021" name="PeerJ">
        <title>Extensive microbial diversity within the chicken gut microbiome revealed by metagenomics and culture.</title>
        <authorList>
            <person name="Gilroy R."/>
            <person name="Ravi A."/>
            <person name="Getino M."/>
            <person name="Pursley I."/>
            <person name="Horton D.L."/>
            <person name="Alikhan N.F."/>
            <person name="Baker D."/>
            <person name="Gharbi K."/>
            <person name="Hall N."/>
            <person name="Watson M."/>
            <person name="Adriaenssens E.M."/>
            <person name="Foster-Nyarko E."/>
            <person name="Jarju S."/>
            <person name="Secka A."/>
            <person name="Antonio M."/>
            <person name="Oren A."/>
            <person name="Chaudhuri R.R."/>
            <person name="La Ragione R."/>
            <person name="Hildebrand F."/>
            <person name="Pallen M.J."/>
        </authorList>
    </citation>
    <scope>NUCLEOTIDE SEQUENCE</scope>
    <source>
        <strain evidence="2">35461</strain>
    </source>
</reference>
<proteinExistence type="predicted"/>
<comment type="caution">
    <text evidence="2">The sequence shown here is derived from an EMBL/GenBank/DDBJ whole genome shotgun (WGS) entry which is preliminary data.</text>
</comment>
<organism evidence="2 3">
    <name type="scientific">Candidatus Spyradenecus faecavium</name>
    <dbReference type="NCBI Taxonomy" id="2840947"/>
    <lineage>
        <taxon>Bacteria</taxon>
        <taxon>Pseudomonadati</taxon>
        <taxon>Lentisphaerota</taxon>
        <taxon>Lentisphaeria</taxon>
        <taxon>Lentisphaerales</taxon>
        <taxon>Lentisphaeraceae</taxon>
        <taxon>Lentisphaeraceae incertae sedis</taxon>
        <taxon>Candidatus Spyradenecus</taxon>
    </lineage>
</organism>